<reference evidence="3 4" key="1">
    <citation type="submission" date="2019-04" db="EMBL/GenBank/DDBJ databases">
        <title>Annotation for the trematode Fasciola gigantica.</title>
        <authorList>
            <person name="Choi Y.-J."/>
        </authorList>
    </citation>
    <scope>NUCLEOTIDE SEQUENCE [LARGE SCALE GENOMIC DNA]</scope>
    <source>
        <strain evidence="3">Uganda_cow_1</strain>
    </source>
</reference>
<gene>
    <name evidence="3" type="ORF">FGIG_00828</name>
</gene>
<feature type="coiled-coil region" evidence="1">
    <location>
        <begin position="1786"/>
        <end position="1820"/>
    </location>
</feature>
<feature type="compositionally biased region" description="Low complexity" evidence="2">
    <location>
        <begin position="3543"/>
        <end position="3564"/>
    </location>
</feature>
<protein>
    <submittedName>
        <fullName evidence="3">Uncharacterized protein</fullName>
    </submittedName>
</protein>
<name>A0A504YKU9_FASGI</name>
<feature type="region of interest" description="Disordered" evidence="2">
    <location>
        <begin position="1481"/>
        <end position="1528"/>
    </location>
</feature>
<evidence type="ECO:0000256" key="2">
    <source>
        <dbReference type="SAM" id="MobiDB-lite"/>
    </source>
</evidence>
<keyword evidence="1" id="KW-0175">Coiled coil</keyword>
<dbReference type="PANTHER" id="PTHR45615">
    <property type="entry name" value="MYOSIN HEAVY CHAIN, NON-MUSCLE"/>
    <property type="match status" value="1"/>
</dbReference>
<feature type="coiled-coil region" evidence="1">
    <location>
        <begin position="391"/>
        <end position="461"/>
    </location>
</feature>
<evidence type="ECO:0000256" key="1">
    <source>
        <dbReference type="SAM" id="Coils"/>
    </source>
</evidence>
<dbReference type="Proteomes" id="UP000316759">
    <property type="component" value="Unassembled WGS sequence"/>
</dbReference>
<feature type="compositionally biased region" description="Polar residues" evidence="2">
    <location>
        <begin position="2092"/>
        <end position="2110"/>
    </location>
</feature>
<feature type="compositionally biased region" description="Basic and acidic residues" evidence="2">
    <location>
        <begin position="1485"/>
        <end position="1516"/>
    </location>
</feature>
<feature type="region of interest" description="Disordered" evidence="2">
    <location>
        <begin position="3543"/>
        <end position="3596"/>
    </location>
</feature>
<dbReference type="PANTHER" id="PTHR45615:SF80">
    <property type="entry name" value="GRIP DOMAIN-CONTAINING PROTEIN"/>
    <property type="match status" value="1"/>
</dbReference>
<keyword evidence="4" id="KW-1185">Reference proteome</keyword>
<sequence>MGVEFGTSDAPIGSRGLVDRMVDADVSFVDEGLPSELRGLEFGLVPTRFDHVDVGVVTEELLVSAGWHSYVGGDGVDAAVSTSLTDLVSVSDVPQASELPPPPLSPLSGSVELPGEMLSDQGVTLSAVEAECERVGEELSTEELRAQLSAYSDQIVVLSKLLAERDSSLRDVRFVLSLKEDELSDLQKAQADSTSKFHDAEEALFSAQLELSRLRANVSVVGSPILDSSGCSVSVQTDVELTSQLETELASVRDEHRLLMDAYTRASQELCEKRSELSLLSSRVLMTGPVTEFGPSSGLEFDQTSVCPISEDRVVTQFALPDVVSAELCVSSDAPVVAYPCEVVSDSVGLTSDAPVVGVVGVDECIQSDLSLIDSIEPICSTELSELGSRLHDALDRIELFERVKADLEKQLSEARSNLAELESRSEYAVSSRESVDVVELEKLRAELSDTRSSHDQLLQEIGVLRASVSERDSLLTLASEEVDGAKGALVVLSHQLRELRSSLEAAKGERGLVDAELEDVRARLLQSDLARLNAENQRDDSVAMLDSLRVQLRASESSLSDAQRTIDSQTVRLSELSGRLLESEETASRLVSRYESLLSSSGAASQSSVEKLREVLFSVGAQLRSLRGAHSDWQSECLSDVNRCVSGLDSLWAAVACERDRHRSLVVDLESRVRELENQLSVVHETHEQDEVEALERGDLLGRPAVAEHVDCLDGLLDPGALSVRDGEMRFSDSVFTADFGCMFPEHVWGIVQPSSFSLTLEALENEVGNLRSELMSRDLSLVSLEDLVELSSSAIILFCDVICRHSDVLSRLERPAWGFTQLRVALLNLSSMRSDLFPAVALDDFLSFCEMLSATSEHPEVVVFSTSCHVSDINLSSLPTYVGSDLSELENARACIGSLRSRLQSELQSHEEEVNQLQISLADVERQLAEKEIELDDAFAELKAQRAELESSMNLYLKKVEELDATRVKLNALEAKYNMNRDISTQNRDLGGAFSERSELIESGDTKPEIELKQTMKTFQDYEGETNYLNEQLVSARQQLTKLQNELDAAITETAQLRCEQDALNLTVLSLTEEKKRLNQLCEEMDANHSLCEQQKCATERRLTNVAENLQKLISRLQKSHCLTFASEVHWEAIKSCLVQLVSEITTSAPSGEDQFSQILDSIHVFERGIPETSPSVTRHELQQSEPGFESSGKILRGLKPARSCQIPASVCSAAMFEMEGKYEDSCRVNEALDRITAYVDDISKDVTQQICSSLNVLEKRLSRISEMHMRYNDHSLSKSSSVRSTKVFTGPVMMVEADSVYSNVLPLDSTSACLRSFVNELAILLEAPPSLEGLETSSCTWECTRELLALVEDLKERYCIAQAERSRLTSLLLHIRDELSEQQKSVSCLHERLIQMETQVIEERLLNDMFRNMLNNFQTDSNNQIDTVATGVAALDPNEQKGKMHTAISGKGGLSTKPVVTTHTVDFAADSVATCPTVPHVIDSDKKPPDISSLEKRETEKIKPPKQSPEHISRGGPENDDDEQIKRLDVTYSGFTTVRTTAGEGLFRKRTVQAASFTPFLGEFQRDKQIISSTLSGPRVNDSAESEFNDGYSMTLVMCPHCKEDSRHIFTKPLSMVTDDTTFPAGKDHVPLGDEKADQTDCLLRFMNTVRDYCEPSLPKLELHESSGTIDSFSYEVERLLDIVKQKFAQQDAQVQELTDLRMKYIQKETEHTATIIDFQNCIEQCKELGTENSRLSEELGHVCSSYTSQMSRIEQMTEMLTVVENRVSKYIHLLGSVEPEKIRLTECERDVLRNELDRTKVQLAELEKSRAEQFAEVNLQLSHQEAVTIQVNNELRRAQQLNQAWSDAARRILERLNYSIPTDTVVRSSKESHDFEPGDLEQHVSTTIDSLQERLVQSASVDNECNVLRTSLLETQSSYDAVQAEIDVIRANLDRQFEEIQEYQYLWSSGLTKVMQLAGYLPVASEEQGHKEDLSFDQQLQSQSEVRRTQLMQLEQIVDQTCHILVESGYYPSAGVQIERQTSLPLTSVFEQNERFVQIPVSPSSDTELPLFSPGVVHSIPLIEAAEIVPESTYSVVAGSPDSEEWNIGSSGQRSKSYMIPTQSSIQKSNKAEEDGKILMEPLKYQYVIGQFKNLLSSIHQVRFHIQTLRSDFMDQHELIQENLVNTLQKHSQLLSHFRFSYQKSALEDFAYRITLCLRKLQTILPLQDADFVFEIDQSGLEEAIVNLEFYIDHLPSITAESDMLQLLPSKPLEAVVVQRPQITKPSIGLASESKLEVLCAFINALGILVQPGEIHQLQTLLEECQVAEELIQGLNPLLKIVEERFTSGETDDIASDEPQTTVMQTSLFDFVDHVAQVYNKPALSSDQASQVEFQARLDDLLSLITVEQSKPSDRSDYCLLLSSIEHATEFVRFLIHNQVEIDVNQIKGEFLDRISSTLKQSDHSDVSSWLDKFAVLLREIITLNDSIVSSYGSAVVADELAGAVNEWTTLNRSRIEELSRIGQQLNIIETTQDAIQKAIGDVGERLGRITKQLAHSHLEMDRTELPQADAKSGLTEKVSQLEVCWSKFQYIMSDFGQRIRSDLLRAYEDVKLLDGEVIMEQMGHGGLIVRLNEVITSLSTPGQSEYGLTDPVLQDALTNAARALDDVVASFDLPTVCPDSKPVENDRAAPLTAQVVKTSCVSTLQGPSTFTPEKSDDLVFVTTPSGQLDTWRSSSTLRLTPKVARRARVTRSHSAPTENECITVSSNFPSTEQLFSNSMSSLTTACFGRTGRTLYGRHVLGIELPGQRLSLLRFITALESYMPAFLMQSPDELQDFILKPAVFRAGLRKLRAILTALPDSFISCSLPKRVSAVENRIRLVQLRLRHQLSVLRKQLTDCTRYSVSQSSNLDQTASMELHRRAKITQLLHRISLGYKCAHDLLPTQNPLHPGGPTCRAHPQTGLARQSTTSLTFVPGFFEFKSTRGLLARQMHENDVLLRLLHLRDTELLYLLSQDPCDNTCQDTIEEKDQVEQKLRQFSDWSRVTPVNLSTIPVHRVHVNASGHEEDTTYLQPKPMKPGTSVAHSSVSKTRGIWTADTLMRRGPFIQEDEKEYFILDHIRRARAALTQMECHVDDHISFDFEARLEPFVQPLVELVQLVRPQLSARYVRIGTTTAASDSRGDRTQVAAYSLPTLGSRSPGYPRRITRPPIPELINAVDQLDELKELRDLAKYLIDQSHVVSAELEMQLDMNWCLRQRLNAANTQIDEITRLLNRGQNSFAYLEERLSIEAGKHVTLTEQCDVARRQAKKASHLLDGLHEESSDIEERIRPAHVTGSTSVGDAAGTGLNLTDTSVRAMPVYLVPQTNVASVSSQTEKITKASCLNCGPGRRRSPSDKLSRRPPRAVPHASSRRTPNPKTNSASLPQVRGSRDTPDGTRISEQYVMPSSSSQTNNSALSLVMRSDRNWPNEFSPADSDYLLQPTTFPGRFEMDKSGKFSSSLTSSNSTMRAPSSQLIPSVPVAVTTVSSCSEREQLISDWSESATATTTLTRTSTITATTTDTVVTPTSSSSLPSTQSQAHSDPTSVSSGRQKMKKQLFRLITRQKRAKQSPKP</sequence>
<feature type="coiled-coil region" evidence="1">
    <location>
        <begin position="660"/>
        <end position="687"/>
    </location>
</feature>
<feature type="coiled-coil region" evidence="1">
    <location>
        <begin position="902"/>
        <end position="968"/>
    </location>
</feature>
<feature type="compositionally biased region" description="Basic residues" evidence="2">
    <location>
        <begin position="3574"/>
        <end position="3596"/>
    </location>
</feature>
<dbReference type="STRING" id="46835.A0A504YKU9"/>
<organism evidence="3 4">
    <name type="scientific">Fasciola gigantica</name>
    <name type="common">Giant liver fluke</name>
    <dbReference type="NCBI Taxonomy" id="46835"/>
    <lineage>
        <taxon>Eukaryota</taxon>
        <taxon>Metazoa</taxon>
        <taxon>Spiralia</taxon>
        <taxon>Lophotrochozoa</taxon>
        <taxon>Platyhelminthes</taxon>
        <taxon>Trematoda</taxon>
        <taxon>Digenea</taxon>
        <taxon>Plagiorchiida</taxon>
        <taxon>Echinostomata</taxon>
        <taxon>Echinostomatoidea</taxon>
        <taxon>Fasciolidae</taxon>
        <taxon>Fasciola</taxon>
    </lineage>
</organism>
<evidence type="ECO:0000313" key="3">
    <source>
        <dbReference type="EMBL" id="TPP61075.1"/>
    </source>
</evidence>
<feature type="coiled-coil region" evidence="1">
    <location>
        <begin position="1028"/>
        <end position="1122"/>
    </location>
</feature>
<feature type="region of interest" description="Disordered" evidence="2">
    <location>
        <begin position="2089"/>
        <end position="2110"/>
    </location>
</feature>
<evidence type="ECO:0000313" key="4">
    <source>
        <dbReference type="Proteomes" id="UP000316759"/>
    </source>
</evidence>
<comment type="caution">
    <text evidence="3">The sequence shown here is derived from an EMBL/GenBank/DDBJ whole genome shotgun (WGS) entry which is preliminary data.</text>
</comment>
<feature type="region of interest" description="Disordered" evidence="2">
    <location>
        <begin position="3049"/>
        <end position="3068"/>
    </location>
</feature>
<proteinExistence type="predicted"/>
<dbReference type="EMBL" id="SUNJ01008640">
    <property type="protein sequence ID" value="TPP61075.1"/>
    <property type="molecule type" value="Genomic_DNA"/>
</dbReference>
<dbReference type="OrthoDB" id="6272343at2759"/>
<feature type="compositionally biased region" description="Polar residues" evidence="2">
    <location>
        <begin position="3395"/>
        <end position="3407"/>
    </location>
</feature>
<feature type="region of interest" description="Disordered" evidence="2">
    <location>
        <begin position="3365"/>
        <end position="3438"/>
    </location>
</feature>
<accession>A0A504YKU9</accession>